<keyword evidence="4 10" id="KW-0813">Transport</keyword>
<evidence type="ECO:0000259" key="12">
    <source>
        <dbReference type="Pfam" id="PF20653"/>
    </source>
</evidence>
<keyword evidence="6 10" id="KW-0333">Golgi apparatus</keyword>
<comment type="function">
    <text evidence="10">Acts as component of the peripheral membrane COG complex that is involved in intra-Golgi protein trafficking. COG is located at the cis-Golgi, and regulates tethering of retrograde intra-Golgi vesicles and possibly a number of other membrane trafficking events.</text>
</comment>
<dbReference type="InterPro" id="IPR048368">
    <property type="entry name" value="COG6_N"/>
</dbReference>
<comment type="caution">
    <text evidence="13">The sequence shown here is derived from an EMBL/GenBank/DDBJ whole genome shotgun (WGS) entry which is preliminary data.</text>
</comment>
<dbReference type="AlphaFoldDB" id="A0A507C929"/>
<comment type="subcellular location">
    <subcellularLocation>
        <location evidence="1 10">Golgi apparatus membrane</location>
        <topology evidence="1 10">Peripheral membrane protein</topology>
    </subcellularLocation>
</comment>
<sequence length="653" mass="72335">METPSQAPQNKLSKTAPLARKLQKILNTSYDDAPTQEALTSLSGFYTSNTVTSRRTLRGDLEKRAALVNRQFLNALGTVNQQLSAIEMDIKMMNATCLEMEMQLEQANQATAPLMKHAQELNAKRHVFRKTIVEALLSRFTLSDAQVSVLTSSKDAVGPEYFEALKRLQQINDDCKALLITDHQQAGLEIMEGMATIQESAFEKLFKWAQSECRSMNRDSPEVSPALRSAMKALKQRPVLFQTCIDEISHIRRNAIVRAFLDALTRGGPSGMPRPIEIHAVDPQRYAGDMLAWLHQTAATEREILEGLLDAGVQGDENGGEDESFAKPTQGAEEETIRHILDKNMEGTCRPLKVRMEQIFTSQPPVVDMYKIVNLVQFYHVVMSKTLGPDGQLTSTLAEIGVVGVESLFNTLNARASSMMRSIPIPTHELQPPSILKDVVSQMKEIITIYETSMHTSTEHETDIFNMVSAMLDPLLSMCALASRGLSATESAIYMINCLQQIHNALVPYSLATSLVQSLQLQIDSNVDALVSEQYMTLLIKCGLNPIIEEIDKNDDQVVLSRKVTTDALAISQAMTTLDTFLSSGAVDISSDLSRITSSRLARTIMKRGCRQLVATYGRICRAVEDPKNKYEFPSTLLGRSVAEVEILMGAND</sequence>
<dbReference type="Proteomes" id="UP000319731">
    <property type="component" value="Unassembled WGS sequence"/>
</dbReference>
<name>A0A507C929_9FUNG</name>
<dbReference type="RefSeq" id="XP_031026243.1">
    <property type="nucleotide sequence ID" value="XM_031167664.1"/>
</dbReference>
<dbReference type="EMBL" id="QEAO01000006">
    <property type="protein sequence ID" value="TPX35858.1"/>
    <property type="molecule type" value="Genomic_DNA"/>
</dbReference>
<keyword evidence="14" id="KW-1185">Reference proteome</keyword>
<evidence type="ECO:0000256" key="6">
    <source>
        <dbReference type="ARBA" id="ARBA00023034"/>
    </source>
</evidence>
<evidence type="ECO:0000256" key="7">
    <source>
        <dbReference type="ARBA" id="ARBA00023136"/>
    </source>
</evidence>
<organism evidence="13 14">
    <name type="scientific">Synchytrium microbalum</name>
    <dbReference type="NCBI Taxonomy" id="1806994"/>
    <lineage>
        <taxon>Eukaryota</taxon>
        <taxon>Fungi</taxon>
        <taxon>Fungi incertae sedis</taxon>
        <taxon>Chytridiomycota</taxon>
        <taxon>Chytridiomycota incertae sedis</taxon>
        <taxon>Chytridiomycetes</taxon>
        <taxon>Synchytriales</taxon>
        <taxon>Synchytriaceae</taxon>
        <taxon>Synchytrium</taxon>
    </lineage>
</organism>
<keyword evidence="7 10" id="KW-0472">Membrane</keyword>
<gene>
    <name evidence="13" type="ORF">SmJEL517_g01736</name>
</gene>
<dbReference type="STRING" id="1806994.A0A507C929"/>
<comment type="subunit">
    <text evidence="10">Component of the conserved oligomeric Golgi complex.</text>
</comment>
<reference evidence="13 14" key="1">
    <citation type="journal article" date="2019" name="Sci. Rep.">
        <title>Comparative genomics of chytrid fungi reveal insights into the obligate biotrophic and pathogenic lifestyle of Synchytrium endobioticum.</title>
        <authorList>
            <person name="van de Vossenberg B.T.L.H."/>
            <person name="Warris S."/>
            <person name="Nguyen H.D.T."/>
            <person name="van Gent-Pelzer M.P.E."/>
            <person name="Joly D.L."/>
            <person name="van de Geest H.C."/>
            <person name="Bonants P.J.M."/>
            <person name="Smith D.S."/>
            <person name="Levesque C.A."/>
            <person name="van der Lee T.A.J."/>
        </authorList>
    </citation>
    <scope>NUCLEOTIDE SEQUENCE [LARGE SCALE GENOMIC DNA]</scope>
    <source>
        <strain evidence="13 14">JEL517</strain>
    </source>
</reference>
<dbReference type="InterPro" id="IPR048369">
    <property type="entry name" value="COG6_C"/>
</dbReference>
<comment type="similarity">
    <text evidence="2 10">Belongs to the COG6 family.</text>
</comment>
<dbReference type="GO" id="GO:0015031">
    <property type="term" value="P:protein transport"/>
    <property type="evidence" value="ECO:0007669"/>
    <property type="project" value="UniProtKB-KW"/>
</dbReference>
<proteinExistence type="inferred from homology"/>
<dbReference type="Pfam" id="PF06419">
    <property type="entry name" value="COG6_N"/>
    <property type="match status" value="1"/>
</dbReference>
<evidence type="ECO:0000256" key="8">
    <source>
        <dbReference type="ARBA" id="ARBA00031348"/>
    </source>
</evidence>
<dbReference type="PANTHER" id="PTHR21506">
    <property type="entry name" value="COMPONENT OF OLIGOMERIC GOLGI COMPLEX 6"/>
    <property type="match status" value="1"/>
</dbReference>
<accession>A0A507C929</accession>
<evidence type="ECO:0000256" key="2">
    <source>
        <dbReference type="ARBA" id="ARBA00011023"/>
    </source>
</evidence>
<comment type="function">
    <text evidence="9">Acts as a component of the peripheral membrane COG complex that is involved in intra-Golgi protein trafficking. COG is located at the cis-Golgi, and regulates tethering of retrograde intra-Golgi vesicles and possibly a number of other membrane trafficking events.</text>
</comment>
<evidence type="ECO:0000256" key="5">
    <source>
        <dbReference type="ARBA" id="ARBA00022927"/>
    </source>
</evidence>
<dbReference type="GeneID" id="42002961"/>
<feature type="domain" description="Conserved oligomeric complex COG6 N-terminal" evidence="11">
    <location>
        <begin position="42"/>
        <end position="153"/>
    </location>
</feature>
<dbReference type="PANTHER" id="PTHR21506:SF0">
    <property type="entry name" value="CONSERVED OLIGOMERIC GOLGI COMPLEX SUBUNIT 6"/>
    <property type="match status" value="1"/>
</dbReference>
<protein>
    <recommendedName>
        <fullName evidence="3 10">Conserved oligomeric Golgi complex subunit 6</fullName>
        <shortName evidence="10">COG complex subunit 6</shortName>
    </recommendedName>
    <alternativeName>
        <fullName evidence="8 10">Component of oligomeric Golgi complex 6</fullName>
    </alternativeName>
</protein>
<feature type="domain" description="Conserved Oligomeric Golgi complex subunit 6 C-terminal" evidence="12">
    <location>
        <begin position="184"/>
        <end position="648"/>
    </location>
</feature>
<evidence type="ECO:0000256" key="3">
    <source>
        <dbReference type="ARBA" id="ARBA00020973"/>
    </source>
</evidence>
<evidence type="ECO:0000259" key="11">
    <source>
        <dbReference type="Pfam" id="PF06419"/>
    </source>
</evidence>
<evidence type="ECO:0000256" key="9">
    <source>
        <dbReference type="ARBA" id="ARBA00043873"/>
    </source>
</evidence>
<dbReference type="SMART" id="SM01087">
    <property type="entry name" value="COG6"/>
    <property type="match status" value="1"/>
</dbReference>
<evidence type="ECO:0000256" key="10">
    <source>
        <dbReference type="RuleBase" id="RU365075"/>
    </source>
</evidence>
<evidence type="ECO:0000313" key="14">
    <source>
        <dbReference type="Proteomes" id="UP000319731"/>
    </source>
</evidence>
<dbReference type="GO" id="GO:0000139">
    <property type="term" value="C:Golgi membrane"/>
    <property type="evidence" value="ECO:0007669"/>
    <property type="project" value="UniProtKB-SubCell"/>
</dbReference>
<keyword evidence="5 10" id="KW-0653">Protein transport</keyword>
<dbReference type="Pfam" id="PF20653">
    <property type="entry name" value="COG6_C"/>
    <property type="match status" value="1"/>
</dbReference>
<evidence type="ECO:0000256" key="1">
    <source>
        <dbReference type="ARBA" id="ARBA00004395"/>
    </source>
</evidence>
<evidence type="ECO:0000313" key="13">
    <source>
        <dbReference type="EMBL" id="TPX35858.1"/>
    </source>
</evidence>
<dbReference type="OrthoDB" id="272987at2759"/>
<dbReference type="InterPro" id="IPR010490">
    <property type="entry name" value="COG6"/>
</dbReference>
<dbReference type="GO" id="GO:0017119">
    <property type="term" value="C:Golgi transport complex"/>
    <property type="evidence" value="ECO:0007669"/>
    <property type="project" value="UniProtKB-UniRule"/>
</dbReference>
<evidence type="ECO:0000256" key="4">
    <source>
        <dbReference type="ARBA" id="ARBA00022448"/>
    </source>
</evidence>
<dbReference type="GO" id="GO:0006891">
    <property type="term" value="P:intra-Golgi vesicle-mediated transport"/>
    <property type="evidence" value="ECO:0007669"/>
    <property type="project" value="UniProtKB-UniRule"/>
</dbReference>